<gene>
    <name evidence="7" type="primary">arcC</name>
    <name evidence="7" type="ORF">HP397_02710</name>
</gene>
<proteinExistence type="inferred from homology"/>
<dbReference type="InterPro" id="IPR036393">
    <property type="entry name" value="AceGlu_kinase-like_sf"/>
</dbReference>
<dbReference type="PANTHER" id="PTHR30409:SF1">
    <property type="entry name" value="CARBAMATE KINASE-RELATED"/>
    <property type="match status" value="1"/>
</dbReference>
<name>A0A7Z0TA80_9FUSO</name>
<dbReference type="InterPro" id="IPR001048">
    <property type="entry name" value="Asp/Glu/Uridylate_kinase"/>
</dbReference>
<dbReference type="AlphaFoldDB" id="A0A7Z0TA80"/>
<dbReference type="InterPro" id="IPR003964">
    <property type="entry name" value="Carb_kinase"/>
</dbReference>
<dbReference type="NCBIfam" id="NF009007">
    <property type="entry name" value="PRK12352.1"/>
    <property type="match status" value="1"/>
</dbReference>
<reference evidence="7 8" key="1">
    <citation type="submission" date="2020-05" db="EMBL/GenBank/DDBJ databases">
        <title>Streptobacillus felis strain LHL191014123.</title>
        <authorList>
            <person name="Fawzy A."/>
            <person name="Rau J."/>
            <person name="Risse K."/>
            <person name="Schauerte N."/>
            <person name="Geiger C."/>
            <person name="Blom J."/>
            <person name="Imirzalioglu C."/>
            <person name="Falgenhauer J."/>
            <person name="Bach A."/>
            <person name="Herden C."/>
            <person name="Eisenberg T."/>
        </authorList>
    </citation>
    <scope>NUCLEOTIDE SEQUENCE [LARGE SCALE GENOMIC DNA]</scope>
    <source>
        <strain evidence="7 8">LHL191014123</strain>
    </source>
</reference>
<dbReference type="SUPFAM" id="SSF53633">
    <property type="entry name" value="Carbamate kinase-like"/>
    <property type="match status" value="1"/>
</dbReference>
<organism evidence="7 8">
    <name type="scientific">Streptobacillus felis</name>
    <dbReference type="NCBI Taxonomy" id="1384509"/>
    <lineage>
        <taxon>Bacteria</taxon>
        <taxon>Fusobacteriati</taxon>
        <taxon>Fusobacteriota</taxon>
        <taxon>Fusobacteriia</taxon>
        <taxon>Fusobacteriales</taxon>
        <taxon>Leptotrichiaceae</taxon>
        <taxon>Streptobacillus</taxon>
    </lineage>
</organism>
<evidence type="ECO:0000256" key="1">
    <source>
        <dbReference type="ARBA" id="ARBA00011066"/>
    </source>
</evidence>
<evidence type="ECO:0000313" key="8">
    <source>
        <dbReference type="Proteomes" id="UP000526184"/>
    </source>
</evidence>
<dbReference type="PRINTS" id="PR01469">
    <property type="entry name" value="CARBMTKINASE"/>
</dbReference>
<dbReference type="Gene3D" id="3.40.1160.10">
    <property type="entry name" value="Acetylglutamate kinase-like"/>
    <property type="match status" value="1"/>
</dbReference>
<dbReference type="EMBL" id="JABMKT010000010">
    <property type="protein sequence ID" value="NYV27740.1"/>
    <property type="molecule type" value="Genomic_DNA"/>
</dbReference>
<evidence type="ECO:0000256" key="4">
    <source>
        <dbReference type="NCBIfam" id="TIGR00746"/>
    </source>
</evidence>
<evidence type="ECO:0000256" key="3">
    <source>
        <dbReference type="ARBA" id="ARBA00022777"/>
    </source>
</evidence>
<dbReference type="GO" id="GO:0019546">
    <property type="term" value="P:L-arginine deiminase pathway"/>
    <property type="evidence" value="ECO:0007669"/>
    <property type="project" value="TreeGrafter"/>
</dbReference>
<dbReference type="GO" id="GO:0005829">
    <property type="term" value="C:cytosol"/>
    <property type="evidence" value="ECO:0007669"/>
    <property type="project" value="TreeGrafter"/>
</dbReference>
<dbReference type="PANTHER" id="PTHR30409">
    <property type="entry name" value="CARBAMATE KINASE"/>
    <property type="match status" value="1"/>
</dbReference>
<evidence type="ECO:0000259" key="6">
    <source>
        <dbReference type="Pfam" id="PF00696"/>
    </source>
</evidence>
<keyword evidence="8" id="KW-1185">Reference proteome</keyword>
<dbReference type="NCBIfam" id="TIGR00746">
    <property type="entry name" value="arcC"/>
    <property type="match status" value="1"/>
</dbReference>
<dbReference type="RefSeq" id="WP_180135769.1">
    <property type="nucleotide sequence ID" value="NZ_JABMKT010000010.1"/>
</dbReference>
<dbReference type="GO" id="GO:0008804">
    <property type="term" value="F:carbamate kinase activity"/>
    <property type="evidence" value="ECO:0007669"/>
    <property type="project" value="UniProtKB-UniRule"/>
</dbReference>
<dbReference type="PIRSF" id="PIRSF000723">
    <property type="entry name" value="Carbamate_kin"/>
    <property type="match status" value="1"/>
</dbReference>
<protein>
    <recommendedName>
        <fullName evidence="4 5">Carbamate kinase</fullName>
    </recommendedName>
</protein>
<accession>A0A7Z0TA80</accession>
<dbReference type="CDD" id="cd04235">
    <property type="entry name" value="AAK_CK"/>
    <property type="match status" value="1"/>
</dbReference>
<comment type="similarity">
    <text evidence="1 5">Belongs to the carbamate kinase family.</text>
</comment>
<comment type="caution">
    <text evidence="7">The sequence shown here is derived from an EMBL/GenBank/DDBJ whole genome shotgun (WGS) entry which is preliminary data.</text>
</comment>
<keyword evidence="3 5" id="KW-0418">Kinase</keyword>
<feature type="domain" description="Aspartate/glutamate/uridylate kinase" evidence="6">
    <location>
        <begin position="3"/>
        <end position="291"/>
    </location>
</feature>
<evidence type="ECO:0000256" key="2">
    <source>
        <dbReference type="ARBA" id="ARBA00022679"/>
    </source>
</evidence>
<keyword evidence="2 5" id="KW-0808">Transferase</keyword>
<evidence type="ECO:0000313" key="7">
    <source>
        <dbReference type="EMBL" id="NYV27740.1"/>
    </source>
</evidence>
<dbReference type="FunFam" id="3.40.1160.10:FF:000007">
    <property type="entry name" value="Carbamate kinase"/>
    <property type="match status" value="1"/>
</dbReference>
<sequence>MSKRLVIALGGNALGNNPQEQLELVRGTAKAIVSMAKEGYEVIIGHGNGPQVGMINLAMDYAANGDVKTPYMPFAECGAMSQGYIGYHLQQAIREELKNQGINKEVATIVTQVLVDKEDEAFKNLTKPIGMFYTKEVAEEIAKEKGFTFVEDAGRGYRRVVASPKPVKIIELNIVKQLVEAGNIVITVGGGGIPVIETETGLKGVDAVIDKDKSSAKLAQDLNADMLVILTAVDRVCINFNKPNQEELAELTIEDALRYIEEGHFAKGSMLPKVEACLDFVKNSDGNALITSLENAAIALQGKTGTLIKK</sequence>
<dbReference type="Proteomes" id="UP000526184">
    <property type="component" value="Unassembled WGS sequence"/>
</dbReference>
<dbReference type="Pfam" id="PF00696">
    <property type="entry name" value="AA_kinase"/>
    <property type="match status" value="1"/>
</dbReference>
<evidence type="ECO:0000256" key="5">
    <source>
        <dbReference type="PIRNR" id="PIRNR000723"/>
    </source>
</evidence>